<dbReference type="HOGENOM" id="CLU_027974_0_1_1"/>
<dbReference type="GO" id="GO:0005634">
    <property type="term" value="C:nucleus"/>
    <property type="evidence" value="ECO:0007669"/>
    <property type="project" value="UniProtKB-SubCell"/>
</dbReference>
<dbReference type="OMA" id="IKFMMRA"/>
<dbReference type="SUPFAM" id="SSF53098">
    <property type="entry name" value="Ribonuclease H-like"/>
    <property type="match status" value="1"/>
</dbReference>
<dbReference type="InParanoid" id="A0CNK5"/>
<name>A0CNK5_PARTE</name>
<keyword evidence="10" id="KW-0269">Exonuclease</keyword>
<evidence type="ECO:0000256" key="1">
    <source>
        <dbReference type="ARBA" id="ARBA00001663"/>
    </source>
</evidence>
<protein>
    <recommendedName>
        <fullName evidence="5">poly(A)-specific ribonuclease</fullName>
        <ecNumber evidence="5">3.1.13.4</ecNumber>
    </recommendedName>
</protein>
<dbReference type="EMBL" id="CT868119">
    <property type="protein sequence ID" value="CAK72372.1"/>
    <property type="molecule type" value="Genomic_DNA"/>
</dbReference>
<dbReference type="FunFam" id="3.30.420.10:FF:000365">
    <property type="entry name" value="Uncharacterized protein"/>
    <property type="match status" value="1"/>
</dbReference>
<dbReference type="Proteomes" id="UP000000600">
    <property type="component" value="Unassembled WGS sequence"/>
</dbReference>
<evidence type="ECO:0000256" key="7">
    <source>
        <dbReference type="ARBA" id="ARBA00022722"/>
    </source>
</evidence>
<evidence type="ECO:0000256" key="10">
    <source>
        <dbReference type="ARBA" id="ARBA00022839"/>
    </source>
</evidence>
<keyword evidence="14" id="KW-0539">Nucleus</keyword>
<evidence type="ECO:0000256" key="2">
    <source>
        <dbReference type="ARBA" id="ARBA00004123"/>
    </source>
</evidence>
<dbReference type="EC" id="3.1.13.4" evidence="5"/>
<dbReference type="AlphaFoldDB" id="A0CNK5"/>
<evidence type="ECO:0000256" key="12">
    <source>
        <dbReference type="ARBA" id="ARBA00023015"/>
    </source>
</evidence>
<gene>
    <name evidence="15" type="ORF">GSPATT00008814001</name>
</gene>
<dbReference type="eggNOG" id="KOG0304">
    <property type="taxonomic scope" value="Eukaryota"/>
</dbReference>
<proteinExistence type="inferred from homology"/>
<dbReference type="Gene3D" id="3.30.420.10">
    <property type="entry name" value="Ribonuclease H-like superfamily/Ribonuclease H"/>
    <property type="match status" value="1"/>
</dbReference>
<evidence type="ECO:0000256" key="9">
    <source>
        <dbReference type="ARBA" id="ARBA00022801"/>
    </source>
</evidence>
<dbReference type="GeneID" id="5025554"/>
<evidence type="ECO:0000256" key="4">
    <source>
        <dbReference type="ARBA" id="ARBA00008372"/>
    </source>
</evidence>
<dbReference type="Pfam" id="PF04857">
    <property type="entry name" value="CAF1"/>
    <property type="match status" value="2"/>
</dbReference>
<dbReference type="GO" id="GO:0000288">
    <property type="term" value="P:nuclear-transcribed mRNA catabolic process, deadenylation-dependent decay"/>
    <property type="evidence" value="ECO:0000318"/>
    <property type="project" value="GO_Central"/>
</dbReference>
<comment type="subcellular location">
    <subcellularLocation>
        <location evidence="3">Cytoplasm</location>
    </subcellularLocation>
    <subcellularLocation>
        <location evidence="2">Nucleus</location>
    </subcellularLocation>
</comment>
<dbReference type="OrthoDB" id="1164111at2759"/>
<keyword evidence="16" id="KW-1185">Reference proteome</keyword>
<keyword evidence="6" id="KW-0963">Cytoplasm</keyword>
<evidence type="ECO:0000256" key="8">
    <source>
        <dbReference type="ARBA" id="ARBA00022723"/>
    </source>
</evidence>
<reference evidence="15 16" key="1">
    <citation type="journal article" date="2006" name="Nature">
        <title>Global trends of whole-genome duplications revealed by the ciliate Paramecium tetraurelia.</title>
        <authorList>
            <consortium name="Genoscope"/>
            <person name="Aury J.-M."/>
            <person name="Jaillon O."/>
            <person name="Duret L."/>
            <person name="Noel B."/>
            <person name="Jubin C."/>
            <person name="Porcel B.M."/>
            <person name="Segurens B."/>
            <person name="Daubin V."/>
            <person name="Anthouard V."/>
            <person name="Aiach N."/>
            <person name="Arnaiz O."/>
            <person name="Billaut A."/>
            <person name="Beisson J."/>
            <person name="Blanc I."/>
            <person name="Bouhouche K."/>
            <person name="Camara F."/>
            <person name="Duharcourt S."/>
            <person name="Guigo R."/>
            <person name="Gogendeau D."/>
            <person name="Katinka M."/>
            <person name="Keller A.-M."/>
            <person name="Kissmehl R."/>
            <person name="Klotz C."/>
            <person name="Koll F."/>
            <person name="Le Moue A."/>
            <person name="Lepere C."/>
            <person name="Malinsky S."/>
            <person name="Nowacki M."/>
            <person name="Nowak J.K."/>
            <person name="Plattner H."/>
            <person name="Poulain J."/>
            <person name="Ruiz F."/>
            <person name="Serrano V."/>
            <person name="Zagulski M."/>
            <person name="Dessen P."/>
            <person name="Betermier M."/>
            <person name="Weissenbach J."/>
            <person name="Scarpelli C."/>
            <person name="Schachter V."/>
            <person name="Sperling L."/>
            <person name="Meyer E."/>
            <person name="Cohen J."/>
            <person name="Wincker P."/>
        </authorList>
    </citation>
    <scope>NUCLEOTIDE SEQUENCE [LARGE SCALE GENOMIC DNA]</scope>
    <source>
        <strain evidence="15 16">Stock d4-2</strain>
    </source>
</reference>
<sequence length="349" mass="40950">MHRKLKESNPRVKLTHLNKTNIVDVWAHNFQAEIAEIADLIEEFNVISLDTEFPGTEYDQPESDDKVTDYEYLQLVRNVQKYKLIQLGISLANEAGEVPLAKNTWQFHFKFNAQYDQLMSSVKNMLEQAGIKFDDLASKGIDYSEFCEVVTGSGLILNDEIKYVVFHGEFDFGYLLHLFHHSGIPDTQDEFYKMMKLYFPSIYDLKYILKDNPKYKDAGLSRLATKVEVTRIGPEHQAGSDALLTLQCYYQMKFCFPDLQSDFEKNMNVIYGIGKGYIPNNRRKTFASTTQTPDPTLQVSQIDQAYYYAQNFYNDEQQYYQYNQQYMNYTYYNQYQMLDTDQQKRKSGY</sequence>
<keyword evidence="12" id="KW-0805">Transcription regulation</keyword>
<keyword evidence="8" id="KW-0479">Metal-binding</keyword>
<evidence type="ECO:0000256" key="3">
    <source>
        <dbReference type="ARBA" id="ARBA00004496"/>
    </source>
</evidence>
<evidence type="ECO:0000256" key="6">
    <source>
        <dbReference type="ARBA" id="ARBA00022490"/>
    </source>
</evidence>
<dbReference type="GO" id="GO:0003723">
    <property type="term" value="F:RNA binding"/>
    <property type="evidence" value="ECO:0007669"/>
    <property type="project" value="UniProtKB-KW"/>
</dbReference>
<dbReference type="InterPro" id="IPR006941">
    <property type="entry name" value="RNase_CAF1"/>
</dbReference>
<comment type="catalytic activity">
    <reaction evidence="1">
        <text>Exonucleolytic cleavage of poly(A) to 5'-AMP.</text>
        <dbReference type="EC" id="3.1.13.4"/>
    </reaction>
</comment>
<keyword evidence="11" id="KW-0694">RNA-binding</keyword>
<dbReference type="GO" id="GO:0000932">
    <property type="term" value="C:P-body"/>
    <property type="evidence" value="ECO:0000318"/>
    <property type="project" value="GO_Central"/>
</dbReference>
<dbReference type="GO" id="GO:0030015">
    <property type="term" value="C:CCR4-NOT core complex"/>
    <property type="evidence" value="ECO:0000318"/>
    <property type="project" value="GO_Central"/>
</dbReference>
<dbReference type="InterPro" id="IPR039637">
    <property type="entry name" value="CNOT7/CNOT8/Pop2"/>
</dbReference>
<evidence type="ECO:0000256" key="5">
    <source>
        <dbReference type="ARBA" id="ARBA00012161"/>
    </source>
</evidence>
<dbReference type="InterPro" id="IPR036397">
    <property type="entry name" value="RNaseH_sf"/>
</dbReference>
<accession>A0CNK5</accession>
<dbReference type="InterPro" id="IPR012337">
    <property type="entry name" value="RNaseH-like_sf"/>
</dbReference>
<dbReference type="GO" id="GO:0004535">
    <property type="term" value="F:poly(A)-specific ribonuclease activity"/>
    <property type="evidence" value="ECO:0000318"/>
    <property type="project" value="GO_Central"/>
</dbReference>
<comment type="similarity">
    <text evidence="4">Belongs to the CAF1 family.</text>
</comment>
<keyword evidence="13" id="KW-0804">Transcription</keyword>
<dbReference type="PANTHER" id="PTHR10797">
    <property type="entry name" value="CCR4-NOT TRANSCRIPTION COMPLEX SUBUNIT"/>
    <property type="match status" value="1"/>
</dbReference>
<evidence type="ECO:0000256" key="11">
    <source>
        <dbReference type="ARBA" id="ARBA00022884"/>
    </source>
</evidence>
<evidence type="ECO:0000256" key="13">
    <source>
        <dbReference type="ARBA" id="ARBA00023163"/>
    </source>
</evidence>
<dbReference type="STRING" id="5888.A0CNK5"/>
<dbReference type="KEGG" id="ptm:GSPATT00008814001"/>
<evidence type="ECO:0000313" key="16">
    <source>
        <dbReference type="Proteomes" id="UP000000600"/>
    </source>
</evidence>
<organism evidence="15 16">
    <name type="scientific">Paramecium tetraurelia</name>
    <dbReference type="NCBI Taxonomy" id="5888"/>
    <lineage>
        <taxon>Eukaryota</taxon>
        <taxon>Sar</taxon>
        <taxon>Alveolata</taxon>
        <taxon>Ciliophora</taxon>
        <taxon>Intramacronucleata</taxon>
        <taxon>Oligohymenophorea</taxon>
        <taxon>Peniculida</taxon>
        <taxon>Parameciidae</taxon>
        <taxon>Paramecium</taxon>
    </lineage>
</organism>
<keyword evidence="9" id="KW-0378">Hydrolase</keyword>
<keyword evidence="7" id="KW-0540">Nuclease</keyword>
<dbReference type="RefSeq" id="XP_001439769.1">
    <property type="nucleotide sequence ID" value="XM_001439732.1"/>
</dbReference>
<evidence type="ECO:0000313" key="15">
    <source>
        <dbReference type="EMBL" id="CAK72372.1"/>
    </source>
</evidence>
<evidence type="ECO:0000256" key="14">
    <source>
        <dbReference type="ARBA" id="ARBA00023242"/>
    </source>
</evidence>
<dbReference type="GO" id="GO:0046872">
    <property type="term" value="F:metal ion binding"/>
    <property type="evidence" value="ECO:0007669"/>
    <property type="project" value="UniProtKB-KW"/>
</dbReference>